<organism evidence="1 2">
    <name type="scientific">Pleurodeles waltl</name>
    <name type="common">Iberian ribbed newt</name>
    <dbReference type="NCBI Taxonomy" id="8319"/>
    <lineage>
        <taxon>Eukaryota</taxon>
        <taxon>Metazoa</taxon>
        <taxon>Chordata</taxon>
        <taxon>Craniata</taxon>
        <taxon>Vertebrata</taxon>
        <taxon>Euteleostomi</taxon>
        <taxon>Amphibia</taxon>
        <taxon>Batrachia</taxon>
        <taxon>Caudata</taxon>
        <taxon>Salamandroidea</taxon>
        <taxon>Salamandridae</taxon>
        <taxon>Pleurodelinae</taxon>
        <taxon>Pleurodeles</taxon>
    </lineage>
</organism>
<gene>
    <name evidence="1" type="ORF">NDU88_005983</name>
</gene>
<name>A0AAV7MG97_PLEWA</name>
<evidence type="ECO:0000313" key="2">
    <source>
        <dbReference type="Proteomes" id="UP001066276"/>
    </source>
</evidence>
<sequence>MLLEFDEGSLIKGRDDITDAFAEYYGKLYGSDSTGLHQFVANGPVPCQSPEDCELLDAEVICWELRTALGQLPVSKAPGPNTFLGDFWLVFRPDPGLPQLNTFKEALALSKLPHNLVVAEIIVLPKPGLEGTKCEAYQLISLLNSEVKIWAKVLANE</sequence>
<evidence type="ECO:0000313" key="1">
    <source>
        <dbReference type="EMBL" id="KAJ1100908.1"/>
    </source>
</evidence>
<dbReference type="Proteomes" id="UP001066276">
    <property type="component" value="Chromosome 10"/>
</dbReference>
<proteinExistence type="predicted"/>
<accession>A0AAV7MG97</accession>
<keyword evidence="2" id="KW-1185">Reference proteome</keyword>
<protein>
    <submittedName>
        <fullName evidence="1">Uncharacterized protein</fullName>
    </submittedName>
</protein>
<reference evidence="1" key="1">
    <citation type="journal article" date="2022" name="bioRxiv">
        <title>Sequencing and chromosome-scale assembly of the giantPleurodeles waltlgenome.</title>
        <authorList>
            <person name="Brown T."/>
            <person name="Elewa A."/>
            <person name="Iarovenko S."/>
            <person name="Subramanian E."/>
            <person name="Araus A.J."/>
            <person name="Petzold A."/>
            <person name="Susuki M."/>
            <person name="Suzuki K.-i.T."/>
            <person name="Hayashi T."/>
            <person name="Toyoda A."/>
            <person name="Oliveira C."/>
            <person name="Osipova E."/>
            <person name="Leigh N.D."/>
            <person name="Simon A."/>
            <person name="Yun M.H."/>
        </authorList>
    </citation>
    <scope>NUCLEOTIDE SEQUENCE</scope>
    <source>
        <strain evidence="1">20211129_DDA</strain>
        <tissue evidence="1">Liver</tissue>
    </source>
</reference>
<dbReference type="PANTHER" id="PTHR19446">
    <property type="entry name" value="REVERSE TRANSCRIPTASES"/>
    <property type="match status" value="1"/>
</dbReference>
<dbReference type="AlphaFoldDB" id="A0AAV7MG97"/>
<comment type="caution">
    <text evidence="1">The sequence shown here is derived from an EMBL/GenBank/DDBJ whole genome shotgun (WGS) entry which is preliminary data.</text>
</comment>
<dbReference type="EMBL" id="JANPWB010000014">
    <property type="protein sequence ID" value="KAJ1100908.1"/>
    <property type="molecule type" value="Genomic_DNA"/>
</dbReference>